<proteinExistence type="predicted"/>
<sequence>MLLSEYLLAAFFDWSWSTAYNRTILEPYGAKASTPTITSGLPDDPVAANSGLLSSLSSTMMTTVITLSGSTSLLRLLLDVVPFLASTFRMYLSLASRSRGISIQTSPLVMFIEKAVLLCGSRFPSAVTEK</sequence>
<accession>A0AAD9L066</accession>
<dbReference type="EMBL" id="JAODUO010000457">
    <property type="protein sequence ID" value="KAK2180120.1"/>
    <property type="molecule type" value="Genomic_DNA"/>
</dbReference>
<dbReference type="Proteomes" id="UP001209878">
    <property type="component" value="Unassembled WGS sequence"/>
</dbReference>
<gene>
    <name evidence="1" type="ORF">NP493_458g00010</name>
</gene>
<name>A0AAD9L066_RIDPI</name>
<evidence type="ECO:0000313" key="1">
    <source>
        <dbReference type="EMBL" id="KAK2180120.1"/>
    </source>
</evidence>
<comment type="caution">
    <text evidence="1">The sequence shown here is derived from an EMBL/GenBank/DDBJ whole genome shotgun (WGS) entry which is preliminary data.</text>
</comment>
<evidence type="ECO:0000313" key="2">
    <source>
        <dbReference type="Proteomes" id="UP001209878"/>
    </source>
</evidence>
<dbReference type="AlphaFoldDB" id="A0AAD9L066"/>
<reference evidence="1" key="1">
    <citation type="journal article" date="2023" name="Mol. Biol. Evol.">
        <title>Third-Generation Sequencing Reveals the Adaptive Role of the Epigenome in Three Deep-Sea Polychaetes.</title>
        <authorList>
            <person name="Perez M."/>
            <person name="Aroh O."/>
            <person name="Sun Y."/>
            <person name="Lan Y."/>
            <person name="Juniper S.K."/>
            <person name="Young C.R."/>
            <person name="Angers B."/>
            <person name="Qian P.Y."/>
        </authorList>
    </citation>
    <scope>NUCLEOTIDE SEQUENCE</scope>
    <source>
        <strain evidence="1">R07B-5</strain>
    </source>
</reference>
<organism evidence="1 2">
    <name type="scientific">Ridgeia piscesae</name>
    <name type="common">Tubeworm</name>
    <dbReference type="NCBI Taxonomy" id="27915"/>
    <lineage>
        <taxon>Eukaryota</taxon>
        <taxon>Metazoa</taxon>
        <taxon>Spiralia</taxon>
        <taxon>Lophotrochozoa</taxon>
        <taxon>Annelida</taxon>
        <taxon>Polychaeta</taxon>
        <taxon>Sedentaria</taxon>
        <taxon>Canalipalpata</taxon>
        <taxon>Sabellida</taxon>
        <taxon>Siboglinidae</taxon>
        <taxon>Ridgeia</taxon>
    </lineage>
</organism>
<protein>
    <submittedName>
        <fullName evidence="1">Uncharacterized protein</fullName>
    </submittedName>
</protein>
<keyword evidence="2" id="KW-1185">Reference proteome</keyword>